<reference evidence="6" key="1">
    <citation type="journal article" date="2019" name="Int. J. Syst. Evol. Microbiol.">
        <title>The Global Catalogue of Microorganisms (GCM) 10K type strain sequencing project: providing services to taxonomists for standard genome sequencing and annotation.</title>
        <authorList>
            <consortium name="The Broad Institute Genomics Platform"/>
            <consortium name="The Broad Institute Genome Sequencing Center for Infectious Disease"/>
            <person name="Wu L."/>
            <person name="Ma J."/>
        </authorList>
    </citation>
    <scope>NUCLEOTIDE SEQUENCE [LARGE SCALE GENOMIC DNA]</scope>
    <source>
        <strain evidence="6">KCTC 52368</strain>
    </source>
</reference>
<feature type="domain" description="HTH araC/xylS-type" evidence="4">
    <location>
        <begin position="72"/>
        <end position="177"/>
    </location>
</feature>
<dbReference type="EMBL" id="JBHULB010000016">
    <property type="protein sequence ID" value="MFD2587788.1"/>
    <property type="molecule type" value="Genomic_DNA"/>
</dbReference>
<accession>A0ABW5MYA0</accession>
<evidence type="ECO:0000256" key="2">
    <source>
        <dbReference type="ARBA" id="ARBA00023125"/>
    </source>
</evidence>
<keyword evidence="3" id="KW-0804">Transcription</keyword>
<proteinExistence type="predicted"/>
<comment type="caution">
    <text evidence="5">The sequence shown here is derived from an EMBL/GenBank/DDBJ whole genome shotgun (WGS) entry which is preliminary data.</text>
</comment>
<protein>
    <submittedName>
        <fullName evidence="5">Helix-turn-helix domain-containing protein</fullName>
    </submittedName>
</protein>
<dbReference type="InterPro" id="IPR018060">
    <property type="entry name" value="HTH_AraC"/>
</dbReference>
<keyword evidence="6" id="KW-1185">Reference proteome</keyword>
<evidence type="ECO:0000256" key="3">
    <source>
        <dbReference type="ARBA" id="ARBA00023163"/>
    </source>
</evidence>
<dbReference type="PROSITE" id="PS01124">
    <property type="entry name" value="HTH_ARAC_FAMILY_2"/>
    <property type="match status" value="1"/>
</dbReference>
<evidence type="ECO:0000313" key="6">
    <source>
        <dbReference type="Proteomes" id="UP001597526"/>
    </source>
</evidence>
<organism evidence="5 6">
    <name type="scientific">Croceitalea marina</name>
    <dbReference type="NCBI Taxonomy" id="1775166"/>
    <lineage>
        <taxon>Bacteria</taxon>
        <taxon>Pseudomonadati</taxon>
        <taxon>Bacteroidota</taxon>
        <taxon>Flavobacteriia</taxon>
        <taxon>Flavobacteriales</taxon>
        <taxon>Flavobacteriaceae</taxon>
        <taxon>Croceitalea</taxon>
    </lineage>
</organism>
<dbReference type="RefSeq" id="WP_225603954.1">
    <property type="nucleotide sequence ID" value="NZ_JBHULB010000016.1"/>
</dbReference>
<evidence type="ECO:0000259" key="4">
    <source>
        <dbReference type="PROSITE" id="PS01124"/>
    </source>
</evidence>
<dbReference type="PANTHER" id="PTHR43280">
    <property type="entry name" value="ARAC-FAMILY TRANSCRIPTIONAL REGULATOR"/>
    <property type="match status" value="1"/>
</dbReference>
<dbReference type="SMART" id="SM00342">
    <property type="entry name" value="HTH_ARAC"/>
    <property type="match status" value="1"/>
</dbReference>
<keyword evidence="1" id="KW-0805">Transcription regulation</keyword>
<keyword evidence="2" id="KW-0238">DNA-binding</keyword>
<evidence type="ECO:0000313" key="5">
    <source>
        <dbReference type="EMBL" id="MFD2587788.1"/>
    </source>
</evidence>
<dbReference type="Gene3D" id="1.10.10.60">
    <property type="entry name" value="Homeodomain-like"/>
    <property type="match status" value="1"/>
</dbReference>
<dbReference type="Proteomes" id="UP001597526">
    <property type="component" value="Unassembled WGS sequence"/>
</dbReference>
<evidence type="ECO:0000256" key="1">
    <source>
        <dbReference type="ARBA" id="ARBA00023015"/>
    </source>
</evidence>
<dbReference type="SUPFAM" id="SSF46689">
    <property type="entry name" value="Homeodomain-like"/>
    <property type="match status" value="1"/>
</dbReference>
<gene>
    <name evidence="5" type="ORF">ACFSQJ_12650</name>
</gene>
<sequence length="196" mass="22525">MTLLIKGMVCNRCMYVLEQEMTALGFEVLDIKLGQVVLKDTEDFSQKLGAIKTMLKSNGFELMYDKNQKTINKIKELVEKGIRMQLDSGTPTKFTTLISNKLHKNYDTLSALFSSAEGITLEKYIIHRKIEKVKELLADTEMSLTEIAHLLGYSSQAYLSNQLKKHTGFTSSYFRQVKQEHEHTLNMQMDEEHTPH</sequence>
<name>A0ABW5MYA0_9FLAO</name>
<dbReference type="InterPro" id="IPR009057">
    <property type="entry name" value="Homeodomain-like_sf"/>
</dbReference>
<dbReference type="Pfam" id="PF12833">
    <property type="entry name" value="HTH_18"/>
    <property type="match status" value="1"/>
</dbReference>
<dbReference type="PANTHER" id="PTHR43280:SF28">
    <property type="entry name" value="HTH-TYPE TRANSCRIPTIONAL ACTIVATOR RHAS"/>
    <property type="match status" value="1"/>
</dbReference>